<dbReference type="InterPro" id="IPR021994">
    <property type="entry name" value="DUF3592"/>
</dbReference>
<keyword evidence="4" id="KW-1185">Reference proteome</keyword>
<evidence type="ECO:0000313" key="4">
    <source>
        <dbReference type="Proteomes" id="UP000186110"/>
    </source>
</evidence>
<gene>
    <name evidence="3" type="ORF">RS694_04250</name>
</gene>
<organism evidence="3 4">
    <name type="scientific">Rhodoferax saidenbachensis</name>
    <dbReference type="NCBI Taxonomy" id="1484693"/>
    <lineage>
        <taxon>Bacteria</taxon>
        <taxon>Pseudomonadati</taxon>
        <taxon>Pseudomonadota</taxon>
        <taxon>Betaproteobacteria</taxon>
        <taxon>Burkholderiales</taxon>
        <taxon>Comamonadaceae</taxon>
        <taxon>Rhodoferax</taxon>
    </lineage>
</organism>
<accession>A0A1P8K740</accession>
<keyword evidence="1" id="KW-0812">Transmembrane</keyword>
<dbReference type="Pfam" id="PF12158">
    <property type="entry name" value="DUF3592"/>
    <property type="match status" value="1"/>
</dbReference>
<proteinExistence type="predicted"/>
<dbReference type="STRING" id="1484693.RS694_04250"/>
<dbReference type="Proteomes" id="UP000186110">
    <property type="component" value="Chromosome"/>
</dbReference>
<protein>
    <recommendedName>
        <fullName evidence="2">DUF3592 domain-containing protein</fullName>
    </recommendedName>
</protein>
<sequence length="145" mass="15936">MTFGFEHSMAWVALILGIGTFVVGLSRRAKFKSQFNWTLVPGVIVTSEVKWESGLYIPTVTYRYEDAGRKFTGNTVVSGLISFSSRAEADRVCAKYPVNAEVPVYIAPSQPSHAVLEVGGDRAYFPFMCCLGFISISFGILLLAH</sequence>
<dbReference type="KEGG" id="rsb:RS694_04250"/>
<dbReference type="EMBL" id="CP019239">
    <property type="protein sequence ID" value="APW41832.1"/>
    <property type="molecule type" value="Genomic_DNA"/>
</dbReference>
<evidence type="ECO:0000313" key="3">
    <source>
        <dbReference type="EMBL" id="APW41832.1"/>
    </source>
</evidence>
<evidence type="ECO:0000259" key="2">
    <source>
        <dbReference type="Pfam" id="PF12158"/>
    </source>
</evidence>
<dbReference type="RefSeq" id="WP_076069374.1">
    <property type="nucleotide sequence ID" value="NZ_CP019239.1"/>
</dbReference>
<feature type="domain" description="DUF3592" evidence="2">
    <location>
        <begin position="40"/>
        <end position="120"/>
    </location>
</feature>
<evidence type="ECO:0000256" key="1">
    <source>
        <dbReference type="SAM" id="Phobius"/>
    </source>
</evidence>
<keyword evidence="1" id="KW-1133">Transmembrane helix</keyword>
<keyword evidence="1" id="KW-0472">Membrane</keyword>
<reference evidence="3 4" key="1">
    <citation type="submission" date="2017-01" db="EMBL/GenBank/DDBJ databases">
        <authorList>
            <person name="Mah S.A."/>
            <person name="Swanson W.J."/>
            <person name="Moy G.W."/>
            <person name="Vacquier V.D."/>
        </authorList>
    </citation>
    <scope>NUCLEOTIDE SEQUENCE [LARGE SCALE GENOMIC DNA]</scope>
    <source>
        <strain evidence="3 4">DSM 22694</strain>
    </source>
</reference>
<feature type="transmembrane region" description="Helical" evidence="1">
    <location>
        <begin position="123"/>
        <end position="144"/>
    </location>
</feature>
<dbReference type="AlphaFoldDB" id="A0A1P8K740"/>
<name>A0A1P8K740_9BURK</name>